<evidence type="ECO:0000313" key="1">
    <source>
        <dbReference type="EMBL" id="CEK64670.1"/>
    </source>
</evidence>
<dbReference type="AlphaFoldDB" id="A0A0B6ZAB6"/>
<name>A0A0B6ZAB6_9EUPU</name>
<gene>
    <name evidence="1" type="primary">ORF52494</name>
</gene>
<feature type="non-terminal residue" evidence="1">
    <location>
        <position position="202"/>
    </location>
</feature>
<organism evidence="1">
    <name type="scientific">Arion vulgaris</name>
    <dbReference type="NCBI Taxonomy" id="1028688"/>
    <lineage>
        <taxon>Eukaryota</taxon>
        <taxon>Metazoa</taxon>
        <taxon>Spiralia</taxon>
        <taxon>Lophotrochozoa</taxon>
        <taxon>Mollusca</taxon>
        <taxon>Gastropoda</taxon>
        <taxon>Heterobranchia</taxon>
        <taxon>Euthyneura</taxon>
        <taxon>Panpulmonata</taxon>
        <taxon>Eupulmonata</taxon>
        <taxon>Stylommatophora</taxon>
        <taxon>Helicina</taxon>
        <taxon>Arionoidea</taxon>
        <taxon>Arionidae</taxon>
        <taxon>Arion</taxon>
    </lineage>
</organism>
<reference evidence="1" key="1">
    <citation type="submission" date="2014-12" db="EMBL/GenBank/DDBJ databases">
        <title>Insight into the proteome of Arion vulgaris.</title>
        <authorList>
            <person name="Aradska J."/>
            <person name="Bulat T."/>
            <person name="Smidak R."/>
            <person name="Sarate P."/>
            <person name="Gangsoo J."/>
            <person name="Sialana F."/>
            <person name="Bilban M."/>
            <person name="Lubec G."/>
        </authorList>
    </citation>
    <scope>NUCLEOTIDE SEQUENCE</scope>
    <source>
        <tissue evidence="1">Skin</tissue>
    </source>
</reference>
<proteinExistence type="predicted"/>
<dbReference type="EMBL" id="HACG01017805">
    <property type="protein sequence ID" value="CEK64670.1"/>
    <property type="molecule type" value="Transcribed_RNA"/>
</dbReference>
<protein>
    <submittedName>
        <fullName evidence="1">Uncharacterized protein</fullName>
    </submittedName>
</protein>
<dbReference type="InterPro" id="IPR012337">
    <property type="entry name" value="RNaseH-like_sf"/>
</dbReference>
<sequence>THQLNLIIRNAASVTRNTRIFYSNILAIPKFFSTSSQRVCILKKHMGIPHPSSTMWNFNIATVNRVHENLQPLKSCLTEIQSTSNVDQTIAEATGIFKYLNDDNFMFWLEIFHQIFPCVEVIYKQMQSQEISVFQVNEYITDFKNAILKIRNSKYCENPSKTLMAEAKEVCDCICVDIMDRYSSTKHLIAAKLFNKKSFTSF</sequence>
<dbReference type="SUPFAM" id="SSF53098">
    <property type="entry name" value="Ribonuclease H-like"/>
    <property type="match status" value="1"/>
</dbReference>
<accession>A0A0B6ZAB6</accession>
<feature type="non-terminal residue" evidence="1">
    <location>
        <position position="1"/>
    </location>
</feature>